<evidence type="ECO:0000256" key="1">
    <source>
        <dbReference type="SAM" id="MobiDB-lite"/>
    </source>
</evidence>
<dbReference type="EMBL" id="WBVY01000009">
    <property type="protein sequence ID" value="KAB2654890.1"/>
    <property type="molecule type" value="Genomic_DNA"/>
</dbReference>
<comment type="caution">
    <text evidence="2">The sequence shown here is derived from an EMBL/GenBank/DDBJ whole genome shotgun (WGS) entry which is preliminary data.</text>
</comment>
<dbReference type="Proteomes" id="UP000460650">
    <property type="component" value="Unassembled WGS sequence"/>
</dbReference>
<proteinExistence type="predicted"/>
<name>A0A7V8B0Q0_9HYPH</name>
<evidence type="ECO:0000313" key="3">
    <source>
        <dbReference type="Proteomes" id="UP000460650"/>
    </source>
</evidence>
<evidence type="ECO:0000313" key="2">
    <source>
        <dbReference type="EMBL" id="KAB2654890.1"/>
    </source>
</evidence>
<feature type="compositionally biased region" description="Acidic residues" evidence="1">
    <location>
        <begin position="114"/>
        <end position="123"/>
    </location>
</feature>
<accession>A0A7V8B0Q0</accession>
<organism evidence="2 3">
    <name type="scientific">Brucella tritici</name>
    <dbReference type="NCBI Taxonomy" id="94626"/>
    <lineage>
        <taxon>Bacteria</taxon>
        <taxon>Pseudomonadati</taxon>
        <taxon>Pseudomonadota</taxon>
        <taxon>Alphaproteobacteria</taxon>
        <taxon>Hyphomicrobiales</taxon>
        <taxon>Brucellaceae</taxon>
        <taxon>Brucella/Ochrobactrum group</taxon>
        <taxon>Brucella</taxon>
    </lineage>
</organism>
<reference evidence="2 3" key="1">
    <citation type="submission" date="2019-09" db="EMBL/GenBank/DDBJ databases">
        <title>Taxonomic organization of the family Brucellaceae based on a phylogenomic approach.</title>
        <authorList>
            <person name="Leclercq S."/>
            <person name="Cloeckaert A."/>
            <person name="Zygmunt M.S."/>
        </authorList>
    </citation>
    <scope>NUCLEOTIDE SEQUENCE [LARGE SCALE GENOMIC DNA]</scope>
    <source>
        <strain evidence="2 3">TA93</strain>
    </source>
</reference>
<dbReference type="AlphaFoldDB" id="A0A7V8B0Q0"/>
<protein>
    <submittedName>
        <fullName evidence="2">Uncharacterized protein</fullName>
    </submittedName>
</protein>
<sequence length="123" mass="13356">MSEAGRINGPTDSPVGSDRYQQDCIFALEPSVIKLIKLAAEAGWDEQQAVCAVMCVAALQVNDKTLFQLERMDSALANDADPSGGIRFHDIASLGLSPPSDRRARPSQWNAPTDTDEEEPRDP</sequence>
<dbReference type="RefSeq" id="WP_151648846.1">
    <property type="nucleotide sequence ID" value="NZ_WBVY01000009.1"/>
</dbReference>
<gene>
    <name evidence="2" type="ORF">F9K94_22790</name>
</gene>
<feature type="region of interest" description="Disordered" evidence="1">
    <location>
        <begin position="89"/>
        <end position="123"/>
    </location>
</feature>